<feature type="region of interest" description="Disordered" evidence="2">
    <location>
        <begin position="1"/>
        <end position="26"/>
    </location>
</feature>
<evidence type="ECO:0000313" key="5">
    <source>
        <dbReference type="Proteomes" id="UP001146793"/>
    </source>
</evidence>
<evidence type="ECO:0000259" key="3">
    <source>
        <dbReference type="PROSITE" id="PS50132"/>
    </source>
</evidence>
<dbReference type="Gene3D" id="1.10.167.10">
    <property type="entry name" value="Regulator of G-protein Signalling 4, domain 2"/>
    <property type="match status" value="1"/>
</dbReference>
<evidence type="ECO:0000313" key="4">
    <source>
        <dbReference type="EMBL" id="KAJ3425387.1"/>
    </source>
</evidence>
<dbReference type="SMART" id="SM00315">
    <property type="entry name" value="RGS"/>
    <property type="match status" value="1"/>
</dbReference>
<feature type="region of interest" description="Disordered" evidence="2">
    <location>
        <begin position="285"/>
        <end position="527"/>
    </location>
</feature>
<dbReference type="CDD" id="cd07440">
    <property type="entry name" value="RGS"/>
    <property type="match status" value="1"/>
</dbReference>
<dbReference type="PANTHER" id="PTHR46361:SF3">
    <property type="entry name" value="ELECTRON CARRIER_ PROTEIN DISULFIDE OXIDOREDUCTASE"/>
    <property type="match status" value="1"/>
</dbReference>
<comment type="caution">
    <text evidence="4">The sequence shown here is derived from an EMBL/GenBank/DDBJ whole genome shotgun (WGS) entry which is preliminary data.</text>
</comment>
<dbReference type="InterPro" id="IPR036305">
    <property type="entry name" value="RGS_sf"/>
</dbReference>
<dbReference type="PANTHER" id="PTHR46361">
    <property type="entry name" value="ELECTRON CARRIER/ PROTEIN DISULFIDE OXIDOREDUCTASE"/>
    <property type="match status" value="1"/>
</dbReference>
<organism evidence="4 5">
    <name type="scientific">Anaeramoeba flamelloides</name>
    <dbReference type="NCBI Taxonomy" id="1746091"/>
    <lineage>
        <taxon>Eukaryota</taxon>
        <taxon>Metamonada</taxon>
        <taxon>Anaeramoebidae</taxon>
        <taxon>Anaeramoeba</taxon>
    </lineage>
</organism>
<keyword evidence="1" id="KW-0175">Coiled coil</keyword>
<dbReference type="Pfam" id="PF04784">
    <property type="entry name" value="DUF547"/>
    <property type="match status" value="1"/>
</dbReference>
<dbReference type="Pfam" id="PF00615">
    <property type="entry name" value="RGS"/>
    <property type="match status" value="1"/>
</dbReference>
<gene>
    <name evidence="4" type="ORF">M0812_27826</name>
</gene>
<dbReference type="InterPro" id="IPR006869">
    <property type="entry name" value="DUF547"/>
</dbReference>
<dbReference type="AlphaFoldDB" id="A0AAV7YBY0"/>
<dbReference type="PROSITE" id="PS50132">
    <property type="entry name" value="RGS"/>
    <property type="match status" value="1"/>
</dbReference>
<feature type="compositionally biased region" description="Basic and acidic residues" evidence="2">
    <location>
        <begin position="371"/>
        <end position="524"/>
    </location>
</feature>
<evidence type="ECO:0000256" key="2">
    <source>
        <dbReference type="SAM" id="MobiDB-lite"/>
    </source>
</evidence>
<dbReference type="InterPro" id="IPR044926">
    <property type="entry name" value="RGS_subdomain_2"/>
</dbReference>
<dbReference type="Proteomes" id="UP001146793">
    <property type="component" value="Unassembled WGS sequence"/>
</dbReference>
<evidence type="ECO:0000256" key="1">
    <source>
        <dbReference type="SAM" id="Coils"/>
    </source>
</evidence>
<name>A0AAV7YBY0_9EUKA</name>
<sequence>MSISLFRKNKQNLKTNNPLTGRHTNESLRKELEGLETRIRILYETKNSLLSEEHTEKLQKQLESSAKRLQMKKNEFDLANDQLKQAKERLDILTTQNINELESLMDENTLEKLKKLREKIKVYQQKIKEFKLKESSVNLENKLQIEQENLKQIVADNNIIRNEIVEKRETLEQTQKVLQDMIIRKARGLDEQDLIFKEKVQKENDEEIRSNEQTLKKLEFELKKLRKLEETRSNLAQQERLYSSRLQLKEKTKENKKLEAELEELKNLMTTPVTEDSETVGFSALSSEGEFEREESSLKTVVSIGDINKNKQESENVEDKQNEQEEIIQEKEEEKIKTEKEENSNENQNKIPVKKEDDQEIENNNQEDQEKEIKKKNEEKQKENEKRIKKEKETVKETETKEKNRNENQNKKQEQEMKEENENENQKDKKIKTEEEKEKEIEEKKKEKEKIIQDKEEEKTKREKEKETKEKNSNENQNKKQEQVIKEENENENQKDKRNKNEKEKEKENEDNEKNKQNESDQTNKIKKLSRINTSKSGIEIESLQLLFKLPIAVEYFRDFLSNNGNKEYLLTYLDIKKFKNLKLEKEKLKFFTRRIFNKYLKPGALFEIAVNQQIKENIKNKIENGEFATDIYDELQEIAIKKLSENSFEQFKNSDSYLKLKQGFQSKVPIDVNLNKPNTVSIVRKERVHKALNNEFQFVPQACPPSQVVEELMEIMISILNANFSISSNQIELTAIKQSIPFHRFVAATTELQNVQFSLLSNHQLQLSFWLNVYNIILLHSIIVNGLPNNQNGLQSMLQESSYIIGGLDFSLLDILNGVLRCNRDKKNNKYFKKQDPRSSLCLKIFDPKLHFGIISLTSEVSIIQVYYPKKTSQALEAVTKIQLAKSIKYQKNKFFLPKIFQKYSKDFGENSQKVLEWLEKYLDPKKSKYLKVQDKTKFQYLRQSLLLPRFIIDTKTILEKKFRKKN</sequence>
<reference evidence="4" key="1">
    <citation type="submission" date="2022-08" db="EMBL/GenBank/DDBJ databases">
        <title>Novel sulphate-reducing endosymbionts in the free-living metamonad Anaeramoeba.</title>
        <authorList>
            <person name="Jerlstrom-Hultqvist J."/>
            <person name="Cepicka I."/>
            <person name="Gallot-Lavallee L."/>
            <person name="Salas-Leiva D."/>
            <person name="Curtis B.A."/>
            <person name="Zahonova K."/>
            <person name="Pipaliya S."/>
            <person name="Dacks J."/>
            <person name="Roger A.J."/>
        </authorList>
    </citation>
    <scope>NUCLEOTIDE SEQUENCE</scope>
    <source>
        <strain evidence="4">Busselton2</strain>
    </source>
</reference>
<feature type="domain" description="RGS" evidence="3">
    <location>
        <begin position="543"/>
        <end position="662"/>
    </location>
</feature>
<feature type="compositionally biased region" description="Acidic residues" evidence="2">
    <location>
        <begin position="358"/>
        <end position="370"/>
    </location>
</feature>
<feature type="compositionally biased region" description="Basic and acidic residues" evidence="2">
    <location>
        <begin position="308"/>
        <end position="343"/>
    </location>
</feature>
<dbReference type="EMBL" id="JANTQA010000070">
    <property type="protein sequence ID" value="KAJ3425387.1"/>
    <property type="molecule type" value="Genomic_DNA"/>
</dbReference>
<accession>A0AAV7YBY0</accession>
<proteinExistence type="predicted"/>
<protein>
    <submittedName>
        <fullName evidence="4">Electron carrier/ protein disulfide oxidoreductase</fullName>
    </submittedName>
</protein>
<dbReference type="InterPro" id="IPR016137">
    <property type="entry name" value="RGS"/>
</dbReference>
<dbReference type="SUPFAM" id="SSF48097">
    <property type="entry name" value="Regulator of G-protein signaling, RGS"/>
    <property type="match status" value="1"/>
</dbReference>
<feature type="coiled-coil region" evidence="1">
    <location>
        <begin position="197"/>
        <end position="271"/>
    </location>
</feature>